<dbReference type="InterPro" id="IPR017937">
    <property type="entry name" value="Thioredoxin_CS"/>
</dbReference>
<dbReference type="STRING" id="571298.SAMN04488026_105525"/>
<gene>
    <name evidence="9" type="ORF">SAMN04488026_105525</name>
</gene>
<keyword evidence="6" id="KW-0676">Redox-active center</keyword>
<evidence type="ECO:0000256" key="6">
    <source>
        <dbReference type="ARBA" id="ARBA00023284"/>
    </source>
</evidence>
<dbReference type="Proteomes" id="UP000199382">
    <property type="component" value="Unassembled WGS sequence"/>
</dbReference>
<sequence length="148" mass="16073">MGASLKLTCHECGTTNRVPAEKIGAGPKCGTCGAKLADGKVREMGFRDAEKSARTDDLPLVIDFWAPWCGPCRQMAPQFAQAAQALRGKARFIKVDTQSNPDATVRYNIRGIPMLILFQDGREVARLSGARPAGQIEAFIRENINQPA</sequence>
<keyword evidence="5" id="KW-1015">Disulfide bond</keyword>
<dbReference type="Pfam" id="PF00085">
    <property type="entry name" value="Thioredoxin"/>
    <property type="match status" value="1"/>
</dbReference>
<dbReference type="InterPro" id="IPR036249">
    <property type="entry name" value="Thioredoxin-like_sf"/>
</dbReference>
<dbReference type="PANTHER" id="PTHR45663:SF11">
    <property type="entry name" value="GEO12009P1"/>
    <property type="match status" value="1"/>
</dbReference>
<evidence type="ECO:0000259" key="8">
    <source>
        <dbReference type="PROSITE" id="PS51352"/>
    </source>
</evidence>
<evidence type="ECO:0000256" key="2">
    <source>
        <dbReference type="ARBA" id="ARBA00022448"/>
    </source>
</evidence>
<protein>
    <recommendedName>
        <fullName evidence="7">Thioredoxin</fullName>
    </recommendedName>
</protein>
<keyword evidence="4" id="KW-0249">Electron transport</keyword>
<comment type="similarity">
    <text evidence="1">Belongs to the thioredoxin family.</text>
</comment>
<dbReference type="GO" id="GO:0045454">
    <property type="term" value="P:cell redox homeostasis"/>
    <property type="evidence" value="ECO:0007669"/>
    <property type="project" value="TreeGrafter"/>
</dbReference>
<accession>A0A1G9F2T5</accession>
<dbReference type="GO" id="GO:0015035">
    <property type="term" value="F:protein-disulfide reductase activity"/>
    <property type="evidence" value="ECO:0007669"/>
    <property type="project" value="UniProtKB-UniRule"/>
</dbReference>
<dbReference type="PRINTS" id="PR00421">
    <property type="entry name" value="THIOREDOXIN"/>
</dbReference>
<evidence type="ECO:0000256" key="7">
    <source>
        <dbReference type="NCBIfam" id="TIGR01068"/>
    </source>
</evidence>
<dbReference type="EMBL" id="FNEK01000055">
    <property type="protein sequence ID" value="SDK82667.1"/>
    <property type="molecule type" value="Genomic_DNA"/>
</dbReference>
<dbReference type="NCBIfam" id="TIGR01068">
    <property type="entry name" value="thioredoxin"/>
    <property type="match status" value="1"/>
</dbReference>
<dbReference type="InterPro" id="IPR005746">
    <property type="entry name" value="Thioredoxin"/>
</dbReference>
<evidence type="ECO:0000256" key="4">
    <source>
        <dbReference type="ARBA" id="ARBA00022982"/>
    </source>
</evidence>
<dbReference type="GO" id="GO:0046872">
    <property type="term" value="F:metal ion binding"/>
    <property type="evidence" value="ECO:0007669"/>
    <property type="project" value="UniProtKB-KW"/>
</dbReference>
<dbReference type="OrthoDB" id="9790390at2"/>
<evidence type="ECO:0000256" key="1">
    <source>
        <dbReference type="ARBA" id="ARBA00008987"/>
    </source>
</evidence>
<feature type="domain" description="Thioredoxin" evidence="8">
    <location>
        <begin position="23"/>
        <end position="145"/>
    </location>
</feature>
<dbReference type="PROSITE" id="PS51352">
    <property type="entry name" value="THIOREDOXIN_2"/>
    <property type="match status" value="1"/>
</dbReference>
<dbReference type="Gene3D" id="3.40.30.10">
    <property type="entry name" value="Glutaredoxin"/>
    <property type="match status" value="1"/>
</dbReference>
<keyword evidence="2" id="KW-0813">Transport</keyword>
<dbReference type="InterPro" id="IPR049299">
    <property type="entry name" value="Thio2_N"/>
</dbReference>
<organism evidence="9 10">
    <name type="scientific">Aliiruegeria lutimaris</name>
    <dbReference type="NCBI Taxonomy" id="571298"/>
    <lineage>
        <taxon>Bacteria</taxon>
        <taxon>Pseudomonadati</taxon>
        <taxon>Pseudomonadota</taxon>
        <taxon>Alphaproteobacteria</taxon>
        <taxon>Rhodobacterales</taxon>
        <taxon>Roseobacteraceae</taxon>
        <taxon>Aliiruegeria</taxon>
    </lineage>
</organism>
<dbReference type="InterPro" id="IPR013766">
    <property type="entry name" value="Thioredoxin_domain"/>
</dbReference>
<evidence type="ECO:0000313" key="9">
    <source>
        <dbReference type="EMBL" id="SDK82667.1"/>
    </source>
</evidence>
<dbReference type="AlphaFoldDB" id="A0A1G9F2T5"/>
<dbReference type="Pfam" id="PF21352">
    <property type="entry name" value="Zn_ribbon_Thio2"/>
    <property type="match status" value="1"/>
</dbReference>
<dbReference type="RefSeq" id="WP_093161495.1">
    <property type="nucleotide sequence ID" value="NZ_FNEK01000055.1"/>
</dbReference>
<dbReference type="PANTHER" id="PTHR45663">
    <property type="entry name" value="GEO12009P1"/>
    <property type="match status" value="1"/>
</dbReference>
<dbReference type="PROSITE" id="PS00194">
    <property type="entry name" value="THIOREDOXIN_1"/>
    <property type="match status" value="1"/>
</dbReference>
<dbReference type="NCBIfam" id="NF008229">
    <property type="entry name" value="PRK10996.1"/>
    <property type="match status" value="1"/>
</dbReference>
<keyword evidence="3" id="KW-0479">Metal-binding</keyword>
<reference evidence="9 10" key="1">
    <citation type="submission" date="2016-10" db="EMBL/GenBank/DDBJ databases">
        <authorList>
            <person name="de Groot N.N."/>
        </authorList>
    </citation>
    <scope>NUCLEOTIDE SEQUENCE [LARGE SCALE GENOMIC DNA]</scope>
    <source>
        <strain evidence="9 10">DSM 25294</strain>
    </source>
</reference>
<proteinExistence type="inferred from homology"/>
<dbReference type="CDD" id="cd02947">
    <property type="entry name" value="TRX_family"/>
    <property type="match status" value="1"/>
</dbReference>
<evidence type="ECO:0000313" key="10">
    <source>
        <dbReference type="Proteomes" id="UP000199382"/>
    </source>
</evidence>
<name>A0A1G9F2T5_9RHOB</name>
<dbReference type="SUPFAM" id="SSF52833">
    <property type="entry name" value="Thioredoxin-like"/>
    <property type="match status" value="1"/>
</dbReference>
<keyword evidence="10" id="KW-1185">Reference proteome</keyword>
<evidence type="ECO:0000256" key="3">
    <source>
        <dbReference type="ARBA" id="ARBA00022723"/>
    </source>
</evidence>
<dbReference type="Gene3D" id="2.30.30.380">
    <property type="entry name" value="Zn-finger domain of Sec23/24"/>
    <property type="match status" value="1"/>
</dbReference>
<evidence type="ECO:0000256" key="5">
    <source>
        <dbReference type="ARBA" id="ARBA00023157"/>
    </source>
</evidence>
<dbReference type="GO" id="GO:0005829">
    <property type="term" value="C:cytosol"/>
    <property type="evidence" value="ECO:0007669"/>
    <property type="project" value="TreeGrafter"/>
</dbReference>